<protein>
    <recommendedName>
        <fullName evidence="3">Polymer-forming cytoskeletal protein</fullName>
    </recommendedName>
</protein>
<proteinExistence type="predicted"/>
<gene>
    <name evidence="1" type="ORF">EDM58_13305</name>
</gene>
<comment type="caution">
    <text evidence="1">The sequence shown here is derived from an EMBL/GenBank/DDBJ whole genome shotgun (WGS) entry which is preliminary data.</text>
</comment>
<evidence type="ECO:0008006" key="3">
    <source>
        <dbReference type="Google" id="ProtNLM"/>
    </source>
</evidence>
<dbReference type="AlphaFoldDB" id="A0A3M8CR14"/>
<evidence type="ECO:0000313" key="2">
    <source>
        <dbReference type="Proteomes" id="UP000281915"/>
    </source>
</evidence>
<evidence type="ECO:0000313" key="1">
    <source>
        <dbReference type="EMBL" id="RNB77979.1"/>
    </source>
</evidence>
<sequence>MVTEESKQDLKVVGNSSCAGGQYRRVKITGECAIAGDVECEKLSCTGDAAIHGNLLTGELSMTGDMQITGDVNTKKIRGKGDLVIDSRICGEEIRFTGNLEVQGDCESGLLEVNGGIQVQGLLSAERLQLRMLGPCQAREIGGGNLDVKRSIGTIWKQWFGQDSQVVLLAEVIEGDVLNLDYTKAGIVRGKDVVIGQGCEIGRVEYWGSLEVHPEASVKEQICLSERA</sequence>
<organism evidence="1 2">
    <name type="scientific">Brevibacillus panacihumi</name>
    <dbReference type="NCBI Taxonomy" id="497735"/>
    <lineage>
        <taxon>Bacteria</taxon>
        <taxon>Bacillati</taxon>
        <taxon>Bacillota</taxon>
        <taxon>Bacilli</taxon>
        <taxon>Bacillales</taxon>
        <taxon>Paenibacillaceae</taxon>
        <taxon>Brevibacillus</taxon>
    </lineage>
</organism>
<reference evidence="1 2" key="1">
    <citation type="submission" date="2018-10" db="EMBL/GenBank/DDBJ databases">
        <title>Phylogenomics of Brevibacillus.</title>
        <authorList>
            <person name="Dunlap C."/>
        </authorList>
    </citation>
    <scope>NUCLEOTIDE SEQUENCE [LARGE SCALE GENOMIC DNA]</scope>
    <source>
        <strain evidence="1 2">JCM 15085</strain>
    </source>
</reference>
<dbReference type="Proteomes" id="UP000281915">
    <property type="component" value="Unassembled WGS sequence"/>
</dbReference>
<accession>A0A3M8CR14</accession>
<dbReference type="EMBL" id="RHHT01000027">
    <property type="protein sequence ID" value="RNB77979.1"/>
    <property type="molecule type" value="Genomic_DNA"/>
</dbReference>
<name>A0A3M8CR14_9BACL</name>